<dbReference type="KEGG" id="msaa:QYS49_06305"/>
<sequence>MKRSILFLSVFINSAFINAQELPLDCMEGIWEIYREDELQSFSVKNNHNSLTLSYLPNGKEIMISEIVIGFLDYNPNELGKVNYKDLKSQGDYYVELFKGDMNRDSVFKALYFLTPEYDGCDDKGLYIQARDLIEYTRLERLPSRAIQYLYQEGKKVERDYISEYLNIKVAEVIVEKSVIYSSPNEPTKMYLVSGDVPKILKEKDD</sequence>
<dbReference type="AlphaFoldDB" id="A0AA49JBQ4"/>
<protein>
    <submittedName>
        <fullName evidence="1">Uncharacterized protein</fullName>
    </submittedName>
</protein>
<reference evidence="1 2" key="1">
    <citation type="submission" date="2023-08" db="EMBL/GenBank/DDBJ databases">
        <title>Comparative genomics and taxonomic characterization of three novel marine species of genus Marivirga.</title>
        <authorList>
            <person name="Muhammad N."/>
            <person name="Kim S.-G."/>
        </authorList>
    </citation>
    <scope>NUCLEOTIDE SEQUENCE [LARGE SCALE GENOMIC DNA]</scope>
    <source>
        <strain evidence="1 2">BDSF4-3</strain>
    </source>
</reference>
<name>A0AA49JBQ4_9BACT</name>
<accession>A0AA49JBQ4</accession>
<evidence type="ECO:0000313" key="1">
    <source>
        <dbReference type="EMBL" id="WKK76868.2"/>
    </source>
</evidence>
<keyword evidence="2" id="KW-1185">Reference proteome</keyword>
<proteinExistence type="predicted"/>
<dbReference type="Proteomes" id="UP001230496">
    <property type="component" value="Chromosome"/>
</dbReference>
<dbReference type="RefSeq" id="WP_308350091.1">
    <property type="nucleotide sequence ID" value="NZ_CP129971.1"/>
</dbReference>
<organism evidence="1 2">
    <name type="scientific">Marivirga salinarum</name>
    <dbReference type="NCBI Taxonomy" id="3059078"/>
    <lineage>
        <taxon>Bacteria</taxon>
        <taxon>Pseudomonadati</taxon>
        <taxon>Bacteroidota</taxon>
        <taxon>Cytophagia</taxon>
        <taxon>Cytophagales</taxon>
        <taxon>Marivirgaceae</taxon>
        <taxon>Marivirga</taxon>
    </lineage>
</organism>
<gene>
    <name evidence="1" type="ORF">QYS49_06305</name>
</gene>
<evidence type="ECO:0000313" key="2">
    <source>
        <dbReference type="Proteomes" id="UP001230496"/>
    </source>
</evidence>
<dbReference type="EMBL" id="CP129971">
    <property type="protein sequence ID" value="WKK76868.2"/>
    <property type="molecule type" value="Genomic_DNA"/>
</dbReference>